<dbReference type="SUPFAM" id="SSF48403">
    <property type="entry name" value="Ankyrin repeat"/>
    <property type="match status" value="1"/>
</dbReference>
<evidence type="ECO:0000259" key="4">
    <source>
        <dbReference type="PROSITE" id="PS50076"/>
    </source>
</evidence>
<dbReference type="InterPro" id="IPR051948">
    <property type="entry name" value="Hsp70_co-chaperone_J-domain"/>
</dbReference>
<dbReference type="AlphaFoldDB" id="A0A433QUR4"/>
<keyword evidence="3" id="KW-0812">Transmembrane</keyword>
<dbReference type="InterPro" id="IPR001810">
    <property type="entry name" value="F-box_dom"/>
</dbReference>
<name>A0A433QUR4_9FUNG</name>
<feature type="domain" description="J" evidence="4">
    <location>
        <begin position="78"/>
        <end position="144"/>
    </location>
</feature>
<dbReference type="SMART" id="SM00248">
    <property type="entry name" value="ANK"/>
    <property type="match status" value="4"/>
</dbReference>
<feature type="transmembrane region" description="Helical" evidence="3">
    <location>
        <begin position="233"/>
        <end position="253"/>
    </location>
</feature>
<dbReference type="InterPro" id="IPR018253">
    <property type="entry name" value="DnaJ_domain_CS"/>
</dbReference>
<feature type="region of interest" description="Disordered" evidence="2">
    <location>
        <begin position="840"/>
        <end position="881"/>
    </location>
</feature>
<feature type="transmembrane region" description="Helical" evidence="3">
    <location>
        <begin position="53"/>
        <end position="69"/>
    </location>
</feature>
<dbReference type="Pfam" id="PF00226">
    <property type="entry name" value="DnaJ"/>
    <property type="match status" value="1"/>
</dbReference>
<sequence length="1037" mass="117796">MGDMFGTYAGMFAWAFIPNFATGMIQSFYYTVTYPVDHAKPQPGSNKWRRHHRNIYTLVVVSYLLYTIWEANASLGHNYYTMLGVGSGDDFSAKQLKTSFYKLSREFHPDKNPSAIAGQIFIHLRKAYETLNDPIKRAAYDKFGPAVEDWQHVLTLRDYMLHGLSGAVSFYLGTGLILVVFNILGKGQFGKFWRLVVFFALACLEFSMLVSPTPFILSGWLYPYRTTYQQIALLHQLFITVSIALSQVGPVLFPSESQDIRPMIEQVELLSHIAAAESLQLTREAFAPFARDEVAQTELKRKMEKMAVDLNLLNDPNYQQMYNHWRRIAPKVCDGNLGIASNIVSMDKLPTEILVRILILSHKPTTLGLCQRVCKRFDGVIADASFKASWLILSHGPRSLAVVFSNALTLKHSSYRWFLTEEVVLLLISRGIDIHIMNDLPLVWAADSGHKELFALLLNAYDPSLNIVERNELSFLLRWSEMKMSAYCKSSMIDYPNSRYYTKNDDPNMDISKSALNIALHTACAAGNREVVRMILDGAREDQRLRINSMQCFALRVSLASARFDIVDLLLAHGARRHFELLDICFRNVTTGKPANTPIYRDLFVRFYFCGVRSKVQWEDELLRRMQSAAESLGWWPILKRMAAGRRADPRTIAHLALQEILSSRPDRAVAILGRVPVRQRYLRLLKLVARWLCNPMVNRIDYGQVVAFAVRLQHVGLLRALVANDARDCFKLPWVIQCAYAEEPDGGLEKMFLARWGLTRTKADAVIRTTETIKGALAEYMRNVPHANATTCLNRLVAAHVRHGRVRVVEMMIAAGGNVDAELDEIFSHFGVADPANSEASIFDDEANQEGESEDEYDDEYGDEYDDEPHANAHDSTRNVSSSIQRARFDRIYSDRKVLSALITFSKLTLDSNNGMPTVFRHKFLFPPRNFMLATLLNHTHSHKPLVLRIVTRLDPYALTRLLTDNGDPFLRTHAAEILAMCIQWGGRDSLNAVLSVRRFVEVVKPMGLTSVKLDHIAWNMNREEVVDMLRACGFV</sequence>
<dbReference type="Proteomes" id="UP000274822">
    <property type="component" value="Unassembled WGS sequence"/>
</dbReference>
<dbReference type="InterPro" id="IPR036770">
    <property type="entry name" value="Ankyrin_rpt-contain_sf"/>
</dbReference>
<dbReference type="Pfam" id="PF12937">
    <property type="entry name" value="F-box-like"/>
    <property type="match status" value="1"/>
</dbReference>
<dbReference type="GO" id="GO:0051787">
    <property type="term" value="F:misfolded protein binding"/>
    <property type="evidence" value="ECO:0007669"/>
    <property type="project" value="TreeGrafter"/>
</dbReference>
<protein>
    <recommendedName>
        <fullName evidence="8">J domain-containing protein</fullName>
    </recommendedName>
</protein>
<dbReference type="Gene3D" id="1.25.40.20">
    <property type="entry name" value="Ankyrin repeat-containing domain"/>
    <property type="match status" value="1"/>
</dbReference>
<feature type="transmembrane region" description="Helical" evidence="3">
    <location>
        <begin position="159"/>
        <end position="184"/>
    </location>
</feature>
<feature type="transmembrane region" description="Helical" evidence="3">
    <location>
        <begin position="12"/>
        <end position="32"/>
    </location>
</feature>
<dbReference type="PROSITE" id="PS00636">
    <property type="entry name" value="DNAJ_1"/>
    <property type="match status" value="1"/>
</dbReference>
<keyword evidence="7" id="KW-1185">Reference proteome</keyword>
<gene>
    <name evidence="6" type="ORF">BC938DRAFT_471217</name>
</gene>
<evidence type="ECO:0008006" key="8">
    <source>
        <dbReference type="Google" id="ProtNLM"/>
    </source>
</evidence>
<dbReference type="EMBL" id="RBNJ01001122">
    <property type="protein sequence ID" value="RUS33533.1"/>
    <property type="molecule type" value="Genomic_DNA"/>
</dbReference>
<dbReference type="SUPFAM" id="SSF46565">
    <property type="entry name" value="Chaperone J-domain"/>
    <property type="match status" value="1"/>
</dbReference>
<dbReference type="PRINTS" id="PR00625">
    <property type="entry name" value="JDOMAIN"/>
</dbReference>
<dbReference type="PROSITE" id="PS50076">
    <property type="entry name" value="DNAJ_2"/>
    <property type="match status" value="1"/>
</dbReference>
<evidence type="ECO:0000256" key="3">
    <source>
        <dbReference type="SAM" id="Phobius"/>
    </source>
</evidence>
<comment type="caution">
    <text evidence="6">The sequence shown here is derived from an EMBL/GenBank/DDBJ whole genome shotgun (WGS) entry which is preliminary data.</text>
</comment>
<reference evidence="6 7" key="1">
    <citation type="journal article" date="2018" name="New Phytol.">
        <title>Phylogenomics of Endogonaceae and evolution of mycorrhizas within Mucoromycota.</title>
        <authorList>
            <person name="Chang Y."/>
            <person name="Desiro A."/>
            <person name="Na H."/>
            <person name="Sandor L."/>
            <person name="Lipzen A."/>
            <person name="Clum A."/>
            <person name="Barry K."/>
            <person name="Grigoriev I.V."/>
            <person name="Martin F.M."/>
            <person name="Stajich J.E."/>
            <person name="Smith M.E."/>
            <person name="Bonito G."/>
            <person name="Spatafora J.W."/>
        </authorList>
    </citation>
    <scope>NUCLEOTIDE SEQUENCE [LARGE SCALE GENOMIC DNA]</scope>
    <source>
        <strain evidence="6 7">AD002</strain>
    </source>
</reference>
<keyword evidence="1" id="KW-0143">Chaperone</keyword>
<dbReference type="InterPro" id="IPR002110">
    <property type="entry name" value="Ankyrin_rpt"/>
</dbReference>
<evidence type="ECO:0000259" key="5">
    <source>
        <dbReference type="PROSITE" id="PS50181"/>
    </source>
</evidence>
<evidence type="ECO:0000313" key="7">
    <source>
        <dbReference type="Proteomes" id="UP000274822"/>
    </source>
</evidence>
<evidence type="ECO:0000256" key="2">
    <source>
        <dbReference type="SAM" id="MobiDB-lite"/>
    </source>
</evidence>
<evidence type="ECO:0000313" key="6">
    <source>
        <dbReference type="EMBL" id="RUS33533.1"/>
    </source>
</evidence>
<dbReference type="PROSITE" id="PS50181">
    <property type="entry name" value="FBOX"/>
    <property type="match status" value="1"/>
</dbReference>
<keyword evidence="3" id="KW-0472">Membrane</keyword>
<dbReference type="PANTHER" id="PTHR44360">
    <property type="entry name" value="DNAJ HOMOLOG SUBFAMILY B MEMBER 9"/>
    <property type="match status" value="1"/>
</dbReference>
<keyword evidence="3" id="KW-1133">Transmembrane helix</keyword>
<organism evidence="6 7">
    <name type="scientific">Jimgerdemannia flammicorona</name>
    <dbReference type="NCBI Taxonomy" id="994334"/>
    <lineage>
        <taxon>Eukaryota</taxon>
        <taxon>Fungi</taxon>
        <taxon>Fungi incertae sedis</taxon>
        <taxon>Mucoromycota</taxon>
        <taxon>Mucoromycotina</taxon>
        <taxon>Endogonomycetes</taxon>
        <taxon>Endogonales</taxon>
        <taxon>Endogonaceae</taxon>
        <taxon>Jimgerdemannia</taxon>
    </lineage>
</organism>
<dbReference type="Gene3D" id="1.10.287.110">
    <property type="entry name" value="DnaJ domain"/>
    <property type="match status" value="1"/>
</dbReference>
<dbReference type="CDD" id="cd06257">
    <property type="entry name" value="DnaJ"/>
    <property type="match status" value="1"/>
</dbReference>
<dbReference type="InterPro" id="IPR036869">
    <property type="entry name" value="J_dom_sf"/>
</dbReference>
<dbReference type="PANTHER" id="PTHR44360:SF1">
    <property type="entry name" value="DNAJ HOMOLOG SUBFAMILY B MEMBER 9"/>
    <property type="match status" value="1"/>
</dbReference>
<feature type="domain" description="F-box" evidence="5">
    <location>
        <begin position="343"/>
        <end position="393"/>
    </location>
</feature>
<dbReference type="SMART" id="SM00271">
    <property type="entry name" value="DnaJ"/>
    <property type="match status" value="1"/>
</dbReference>
<dbReference type="GO" id="GO:0005783">
    <property type="term" value="C:endoplasmic reticulum"/>
    <property type="evidence" value="ECO:0007669"/>
    <property type="project" value="TreeGrafter"/>
</dbReference>
<evidence type="ECO:0000256" key="1">
    <source>
        <dbReference type="ARBA" id="ARBA00023186"/>
    </source>
</evidence>
<dbReference type="GO" id="GO:0036503">
    <property type="term" value="P:ERAD pathway"/>
    <property type="evidence" value="ECO:0007669"/>
    <property type="project" value="TreeGrafter"/>
</dbReference>
<feature type="compositionally biased region" description="Basic and acidic residues" evidence="2">
    <location>
        <begin position="869"/>
        <end position="878"/>
    </location>
</feature>
<accession>A0A433QUR4</accession>
<feature type="transmembrane region" description="Helical" evidence="3">
    <location>
        <begin position="196"/>
        <end position="221"/>
    </location>
</feature>
<feature type="compositionally biased region" description="Acidic residues" evidence="2">
    <location>
        <begin position="843"/>
        <end position="868"/>
    </location>
</feature>
<dbReference type="GO" id="GO:0051087">
    <property type="term" value="F:protein-folding chaperone binding"/>
    <property type="evidence" value="ECO:0007669"/>
    <property type="project" value="TreeGrafter"/>
</dbReference>
<proteinExistence type="predicted"/>
<dbReference type="InterPro" id="IPR001623">
    <property type="entry name" value="DnaJ_domain"/>
</dbReference>